<keyword evidence="3 4" id="KW-0413">Isomerase</keyword>
<feature type="active site" description="Nucleophile" evidence="4 5">
    <location>
        <position position="68"/>
    </location>
</feature>
<comment type="similarity">
    <text evidence="1 4 7">Belongs to the tRNA pseudouridine synthase TruA family.</text>
</comment>
<gene>
    <name evidence="4" type="primary">truA</name>
    <name evidence="9" type="ordered locus">Olsu_1577</name>
</gene>
<dbReference type="InterPro" id="IPR020094">
    <property type="entry name" value="TruA/RsuA/RluB/E/F_N"/>
</dbReference>
<dbReference type="PATRIC" id="fig|633147.7.peg.1276"/>
<dbReference type="GeneID" id="78512963"/>
<dbReference type="EC" id="5.4.99.12" evidence="4"/>
<accession>E1QX23</accession>
<dbReference type="CDD" id="cd02570">
    <property type="entry name" value="PseudoU_synth_EcTruA"/>
    <property type="match status" value="1"/>
</dbReference>
<evidence type="ECO:0000256" key="7">
    <source>
        <dbReference type="RuleBase" id="RU003792"/>
    </source>
</evidence>
<dbReference type="GO" id="GO:0160147">
    <property type="term" value="F:tRNA pseudouridine(38-40) synthase activity"/>
    <property type="evidence" value="ECO:0007669"/>
    <property type="project" value="UniProtKB-EC"/>
</dbReference>
<dbReference type="EMBL" id="CP002106">
    <property type="protein sequence ID" value="ADK68676.1"/>
    <property type="molecule type" value="Genomic_DNA"/>
</dbReference>
<name>E1QX23_OLSUV</name>
<dbReference type="Gene3D" id="3.30.70.660">
    <property type="entry name" value="Pseudouridine synthase I, catalytic domain, C-terminal subdomain"/>
    <property type="match status" value="1"/>
</dbReference>
<evidence type="ECO:0000256" key="6">
    <source>
        <dbReference type="PIRSR" id="PIRSR001430-2"/>
    </source>
</evidence>
<comment type="function">
    <text evidence="4">Formation of pseudouridine at positions 38, 39 and 40 in the anticodon stem and loop of transfer RNAs.</text>
</comment>
<dbReference type="Proteomes" id="UP000000333">
    <property type="component" value="Chromosome"/>
</dbReference>
<evidence type="ECO:0000259" key="8">
    <source>
        <dbReference type="Pfam" id="PF01416"/>
    </source>
</evidence>
<dbReference type="PIRSF" id="PIRSF001430">
    <property type="entry name" value="tRNA_psdUrid_synth"/>
    <property type="match status" value="1"/>
</dbReference>
<sequence>MQDEHAAGMGAPPGGMAATMVVRLGYRGAGFAGFAEQPGQRTVAGELRTALETLLHRPVDLTCAGRTDAGVNALAQYVSLPVTRGELEREGRRLVSSLVALTPDDLSVRGLYKADVSFSARFDALERGYRYRVACGSARPVLSWGHTWWLRSVADLDVDAMGEAASALLGEHDFRSFCKASSAGLLEADGRSTCRRLSAVSVVRAREAGEELVAIDVRGNAFLHNMVRVIAGTLVEVGRGHRDASWVARALAAHDRSAAGPTAPAHGLTFEWVGYPEAALVSWE</sequence>
<dbReference type="HAMAP" id="MF_00171">
    <property type="entry name" value="TruA"/>
    <property type="match status" value="1"/>
</dbReference>
<reference evidence="9 10" key="1">
    <citation type="journal article" date="2010" name="Stand. Genomic Sci.">
        <title>Complete genome sequence of Olsenella uli type strain (VPI D76D-27C).</title>
        <authorList>
            <person name="Goker M."/>
            <person name="Held B."/>
            <person name="Lucas S."/>
            <person name="Nolan M."/>
            <person name="Yasawong M."/>
            <person name="Glavina Del Rio T."/>
            <person name="Tice H."/>
            <person name="Cheng J.F."/>
            <person name="Bruce D."/>
            <person name="Detter J.C."/>
            <person name="Tapia R."/>
            <person name="Han C."/>
            <person name="Goodwin L."/>
            <person name="Pitluck S."/>
            <person name="Liolios K."/>
            <person name="Ivanova N."/>
            <person name="Mavromatis K."/>
            <person name="Mikhailova N."/>
            <person name="Pati A."/>
            <person name="Chen A."/>
            <person name="Palaniappan K."/>
            <person name="Land M."/>
            <person name="Hauser L."/>
            <person name="Chang Y.J."/>
            <person name="Jeffries C.D."/>
            <person name="Rohde M."/>
            <person name="Sikorski J."/>
            <person name="Pukall R."/>
            <person name="Woyke T."/>
            <person name="Bristow J."/>
            <person name="Eisen J.A."/>
            <person name="Markowitz V."/>
            <person name="Hugenholtz P."/>
            <person name="Kyrpides N.C."/>
            <person name="Klenk H.P."/>
            <person name="Lapidus A."/>
        </authorList>
    </citation>
    <scope>NUCLEOTIDE SEQUENCE [LARGE SCALE GENOMIC DNA]</scope>
    <source>
        <strain evidence="10">ATCC 49627 / DSM 7084 / CIP 109912 / JCM 12494 / NCIMB 702895 / VPI D76D-27C</strain>
    </source>
</reference>
<dbReference type="NCBIfam" id="TIGR00071">
    <property type="entry name" value="hisT_truA"/>
    <property type="match status" value="1"/>
</dbReference>
<dbReference type="eggNOG" id="COG0101">
    <property type="taxonomic scope" value="Bacteria"/>
</dbReference>
<dbReference type="RefSeq" id="WP_013252428.1">
    <property type="nucleotide sequence ID" value="NC_014363.1"/>
</dbReference>
<comment type="caution">
    <text evidence="4">Lacks conserved residue(s) required for the propagation of feature annotation.</text>
</comment>
<keyword evidence="10" id="KW-1185">Reference proteome</keyword>
<dbReference type="AlphaFoldDB" id="E1QX23"/>
<dbReference type="SUPFAM" id="SSF55120">
    <property type="entry name" value="Pseudouridine synthase"/>
    <property type="match status" value="1"/>
</dbReference>
<dbReference type="PANTHER" id="PTHR11142:SF0">
    <property type="entry name" value="TRNA PSEUDOURIDINE SYNTHASE-LIKE 1"/>
    <property type="match status" value="1"/>
</dbReference>
<proteinExistence type="inferred from homology"/>
<organism evidence="9 10">
    <name type="scientific">Olsenella uli (strain ATCC 49627 / DSM 7084 / CCUG 31166 / CIP 109912 / JCM 12494 / LMG 11480 / NCIMB 702895 / VPI D76D-27C)</name>
    <name type="common">Lactobacillus uli</name>
    <dbReference type="NCBI Taxonomy" id="633147"/>
    <lineage>
        <taxon>Bacteria</taxon>
        <taxon>Bacillati</taxon>
        <taxon>Actinomycetota</taxon>
        <taxon>Coriobacteriia</taxon>
        <taxon>Coriobacteriales</taxon>
        <taxon>Atopobiaceae</taxon>
        <taxon>Olsenella</taxon>
    </lineage>
</organism>
<evidence type="ECO:0000256" key="4">
    <source>
        <dbReference type="HAMAP-Rule" id="MF_00171"/>
    </source>
</evidence>
<evidence type="ECO:0000256" key="2">
    <source>
        <dbReference type="ARBA" id="ARBA00022694"/>
    </source>
</evidence>
<dbReference type="GO" id="GO:0031119">
    <property type="term" value="P:tRNA pseudouridine synthesis"/>
    <property type="evidence" value="ECO:0007669"/>
    <property type="project" value="UniProtKB-UniRule"/>
</dbReference>
<comment type="subunit">
    <text evidence="4">Homodimer.</text>
</comment>
<evidence type="ECO:0000256" key="3">
    <source>
        <dbReference type="ARBA" id="ARBA00023235"/>
    </source>
</evidence>
<dbReference type="PANTHER" id="PTHR11142">
    <property type="entry name" value="PSEUDOURIDYLATE SYNTHASE"/>
    <property type="match status" value="1"/>
</dbReference>
<dbReference type="InterPro" id="IPR020095">
    <property type="entry name" value="PsdUridine_synth_TruA_C"/>
</dbReference>
<evidence type="ECO:0000256" key="1">
    <source>
        <dbReference type="ARBA" id="ARBA00009375"/>
    </source>
</evidence>
<dbReference type="InterPro" id="IPR001406">
    <property type="entry name" value="PsdUridine_synth_TruA"/>
</dbReference>
<dbReference type="InterPro" id="IPR020103">
    <property type="entry name" value="PsdUridine_synth_cat_dom_sf"/>
</dbReference>
<evidence type="ECO:0000256" key="5">
    <source>
        <dbReference type="PIRSR" id="PIRSR001430-1"/>
    </source>
</evidence>
<comment type="catalytic activity">
    <reaction evidence="4 7">
        <text>uridine(38/39/40) in tRNA = pseudouridine(38/39/40) in tRNA</text>
        <dbReference type="Rhea" id="RHEA:22376"/>
        <dbReference type="Rhea" id="RHEA-COMP:10085"/>
        <dbReference type="Rhea" id="RHEA-COMP:10087"/>
        <dbReference type="ChEBI" id="CHEBI:65314"/>
        <dbReference type="ChEBI" id="CHEBI:65315"/>
        <dbReference type="EC" id="5.4.99.12"/>
    </reaction>
</comment>
<dbReference type="KEGG" id="ols:Olsu_1577"/>
<dbReference type="HOGENOM" id="CLU_014673_0_2_11"/>
<dbReference type="Gene3D" id="3.30.70.580">
    <property type="entry name" value="Pseudouridine synthase I, catalytic domain, N-terminal subdomain"/>
    <property type="match status" value="1"/>
</dbReference>
<dbReference type="GO" id="GO:0003723">
    <property type="term" value="F:RNA binding"/>
    <property type="evidence" value="ECO:0007669"/>
    <property type="project" value="InterPro"/>
</dbReference>
<dbReference type="Pfam" id="PF01416">
    <property type="entry name" value="PseudoU_synth_1"/>
    <property type="match status" value="1"/>
</dbReference>
<protein>
    <recommendedName>
        <fullName evidence="4">tRNA pseudouridine synthase A</fullName>
        <ecNumber evidence="4">5.4.99.12</ecNumber>
    </recommendedName>
    <alternativeName>
        <fullName evidence="4">tRNA pseudouridine(38-40) synthase</fullName>
    </alternativeName>
    <alternativeName>
        <fullName evidence="4">tRNA pseudouridylate synthase I</fullName>
    </alternativeName>
    <alternativeName>
        <fullName evidence="4">tRNA-uridine isomerase I</fullName>
    </alternativeName>
</protein>
<dbReference type="STRING" id="633147.Olsu_1577"/>
<feature type="binding site" evidence="4 6">
    <location>
        <position position="129"/>
    </location>
    <ligand>
        <name>substrate</name>
    </ligand>
</feature>
<evidence type="ECO:0000313" key="10">
    <source>
        <dbReference type="Proteomes" id="UP000000333"/>
    </source>
</evidence>
<feature type="domain" description="Pseudouridine synthase I TruA alpha/beta" evidence="8">
    <location>
        <begin position="164"/>
        <end position="276"/>
    </location>
</feature>
<keyword evidence="2 4" id="KW-0819">tRNA processing</keyword>
<evidence type="ECO:0000313" key="9">
    <source>
        <dbReference type="EMBL" id="ADK68676.1"/>
    </source>
</evidence>
<dbReference type="InterPro" id="IPR020097">
    <property type="entry name" value="PsdUridine_synth_TruA_a/b_dom"/>
</dbReference>